<dbReference type="SMART" id="SM00387">
    <property type="entry name" value="HATPase_c"/>
    <property type="match status" value="1"/>
</dbReference>
<keyword evidence="18" id="KW-1185">Reference proteome</keyword>
<dbReference type="FunFam" id="3.30.565.10:FF:000006">
    <property type="entry name" value="Sensor histidine kinase WalK"/>
    <property type="match status" value="1"/>
</dbReference>
<dbReference type="Gene3D" id="3.30.565.10">
    <property type="entry name" value="Histidine kinase-like ATPase, C-terminal domain"/>
    <property type="match status" value="1"/>
</dbReference>
<dbReference type="InterPro" id="IPR000014">
    <property type="entry name" value="PAS"/>
</dbReference>
<dbReference type="Gene3D" id="1.10.287.130">
    <property type="match status" value="1"/>
</dbReference>
<evidence type="ECO:0000256" key="7">
    <source>
        <dbReference type="ARBA" id="ARBA00022692"/>
    </source>
</evidence>
<dbReference type="Gene3D" id="3.40.50.2300">
    <property type="match status" value="1"/>
</dbReference>
<evidence type="ECO:0000259" key="13">
    <source>
        <dbReference type="PROSITE" id="PS50109"/>
    </source>
</evidence>
<name>A0A5M4B3I7_9BACT</name>
<dbReference type="CDD" id="cd00130">
    <property type="entry name" value="PAS"/>
    <property type="match status" value="2"/>
</dbReference>
<dbReference type="GO" id="GO:0006355">
    <property type="term" value="P:regulation of DNA-templated transcription"/>
    <property type="evidence" value="ECO:0007669"/>
    <property type="project" value="InterPro"/>
</dbReference>
<dbReference type="GO" id="GO:0009927">
    <property type="term" value="F:histidine phosphotransfer kinase activity"/>
    <property type="evidence" value="ECO:0007669"/>
    <property type="project" value="TreeGrafter"/>
</dbReference>
<reference evidence="17 18" key="1">
    <citation type="submission" date="2019-10" db="EMBL/GenBank/DDBJ databases">
        <title>Prolixibacter strains distinguished by the presence of nitrate reductase genes were adept at nitrate-dependent anaerobic corrosion of metallic iron and carbon steel.</title>
        <authorList>
            <person name="Iino T."/>
            <person name="Shono N."/>
            <person name="Ito K."/>
            <person name="Nakamura R."/>
            <person name="Sueoka K."/>
            <person name="Harayama S."/>
            <person name="Ohkuma M."/>
        </authorList>
    </citation>
    <scope>NUCLEOTIDE SEQUENCE [LARGE SCALE GENOMIC DNA]</scope>
    <source>
        <strain evidence="17 18">JCM 13498</strain>
    </source>
</reference>
<keyword evidence="8" id="KW-0418">Kinase</keyword>
<dbReference type="InterPro" id="IPR011620">
    <property type="entry name" value="Sig_transdc_His_kinase_LytS_TM"/>
</dbReference>
<dbReference type="PRINTS" id="PR00344">
    <property type="entry name" value="BCTRLSENSOR"/>
</dbReference>
<evidence type="ECO:0000313" key="17">
    <source>
        <dbReference type="EMBL" id="GET34725.1"/>
    </source>
</evidence>
<comment type="catalytic activity">
    <reaction evidence="1">
        <text>ATP + protein L-histidine = ADP + protein N-phospho-L-histidine.</text>
        <dbReference type="EC" id="2.7.13.3"/>
    </reaction>
</comment>
<feature type="transmembrane region" description="Helical" evidence="12">
    <location>
        <begin position="103"/>
        <end position="121"/>
    </location>
</feature>
<protein>
    <recommendedName>
        <fullName evidence="3">histidine kinase</fullName>
        <ecNumber evidence="3">2.7.13.3</ecNumber>
    </recommendedName>
</protein>
<dbReference type="Gene3D" id="2.10.70.100">
    <property type="match status" value="1"/>
</dbReference>
<dbReference type="Pfam" id="PF00072">
    <property type="entry name" value="Response_reg"/>
    <property type="match status" value="1"/>
</dbReference>
<dbReference type="GO" id="GO:0071555">
    <property type="term" value="P:cell wall organization"/>
    <property type="evidence" value="ECO:0007669"/>
    <property type="project" value="InterPro"/>
</dbReference>
<evidence type="ECO:0000256" key="1">
    <source>
        <dbReference type="ARBA" id="ARBA00000085"/>
    </source>
</evidence>
<accession>A0A5M4B3I7</accession>
<dbReference type="PANTHER" id="PTHR43047:SF72">
    <property type="entry name" value="OSMOSENSING HISTIDINE PROTEIN KINASE SLN1"/>
    <property type="match status" value="1"/>
</dbReference>
<keyword evidence="4" id="KW-1003">Cell membrane</keyword>
<dbReference type="InterPro" id="IPR036890">
    <property type="entry name" value="HATPase_C_sf"/>
</dbReference>
<dbReference type="OrthoDB" id="9796457at2"/>
<dbReference type="InterPro" id="IPR004358">
    <property type="entry name" value="Sig_transdc_His_kin-like_C"/>
</dbReference>
<feature type="transmembrane region" description="Helical" evidence="12">
    <location>
        <begin position="40"/>
        <end position="59"/>
    </location>
</feature>
<dbReference type="GO" id="GO:0000155">
    <property type="term" value="F:phosphorelay sensor kinase activity"/>
    <property type="evidence" value="ECO:0007669"/>
    <property type="project" value="InterPro"/>
</dbReference>
<feature type="transmembrane region" description="Helical" evidence="12">
    <location>
        <begin position="133"/>
        <end position="155"/>
    </location>
</feature>
<keyword evidence="6" id="KW-0808">Transferase</keyword>
<evidence type="ECO:0000256" key="6">
    <source>
        <dbReference type="ARBA" id="ARBA00022679"/>
    </source>
</evidence>
<dbReference type="SUPFAM" id="SSF52172">
    <property type="entry name" value="CheY-like"/>
    <property type="match status" value="1"/>
</dbReference>
<dbReference type="EMBL" id="BLAX01000001">
    <property type="protein sequence ID" value="GET34725.1"/>
    <property type="molecule type" value="Genomic_DNA"/>
</dbReference>
<dbReference type="SUPFAM" id="SSF55785">
    <property type="entry name" value="PYP-like sensor domain (PAS domain)"/>
    <property type="match status" value="3"/>
</dbReference>
<dbReference type="SMART" id="SM00091">
    <property type="entry name" value="PAS"/>
    <property type="match status" value="2"/>
</dbReference>
<dbReference type="SMART" id="SM00448">
    <property type="entry name" value="REC"/>
    <property type="match status" value="1"/>
</dbReference>
<gene>
    <name evidence="17" type="ORF">PbJCM13498_35880</name>
</gene>
<dbReference type="InterPro" id="IPR011006">
    <property type="entry name" value="CheY-like_superfamily"/>
</dbReference>
<keyword evidence="5 11" id="KW-0597">Phosphoprotein</keyword>
<dbReference type="NCBIfam" id="TIGR00229">
    <property type="entry name" value="sensory_box"/>
    <property type="match status" value="2"/>
</dbReference>
<evidence type="ECO:0000259" key="15">
    <source>
        <dbReference type="PROSITE" id="PS50112"/>
    </source>
</evidence>
<dbReference type="PROSITE" id="PS50110">
    <property type="entry name" value="RESPONSE_REGULATORY"/>
    <property type="match status" value="1"/>
</dbReference>
<comment type="caution">
    <text evidence="17">The sequence shown here is derived from an EMBL/GenBank/DDBJ whole genome shotgun (WGS) entry which is preliminary data.</text>
</comment>
<evidence type="ECO:0000256" key="12">
    <source>
        <dbReference type="SAM" id="Phobius"/>
    </source>
</evidence>
<dbReference type="Pfam" id="PF00512">
    <property type="entry name" value="HisKA"/>
    <property type="match status" value="1"/>
</dbReference>
<evidence type="ECO:0000256" key="5">
    <source>
        <dbReference type="ARBA" id="ARBA00022553"/>
    </source>
</evidence>
<feature type="domain" description="PAC" evidence="16">
    <location>
        <begin position="275"/>
        <end position="325"/>
    </location>
</feature>
<dbReference type="Pfam" id="PF07694">
    <property type="entry name" value="5TM-5TMR_LYT"/>
    <property type="match status" value="1"/>
</dbReference>
<dbReference type="Pfam" id="PF08448">
    <property type="entry name" value="PAS_4"/>
    <property type="match status" value="1"/>
</dbReference>
<evidence type="ECO:0000313" key="18">
    <source>
        <dbReference type="Proteomes" id="UP000391834"/>
    </source>
</evidence>
<dbReference type="InterPro" id="IPR013767">
    <property type="entry name" value="PAS_fold"/>
</dbReference>
<dbReference type="InterPro" id="IPR036097">
    <property type="entry name" value="HisK_dim/P_sf"/>
</dbReference>
<evidence type="ECO:0000256" key="8">
    <source>
        <dbReference type="ARBA" id="ARBA00022777"/>
    </source>
</evidence>
<dbReference type="InterPro" id="IPR003594">
    <property type="entry name" value="HATPase_dom"/>
</dbReference>
<dbReference type="InterPro" id="IPR005467">
    <property type="entry name" value="His_kinase_dom"/>
</dbReference>
<feature type="transmembrane region" description="Helical" evidence="12">
    <location>
        <begin position="71"/>
        <end position="91"/>
    </location>
</feature>
<feature type="domain" description="Response regulatory" evidence="14">
    <location>
        <begin position="843"/>
        <end position="957"/>
    </location>
</feature>
<dbReference type="InterPro" id="IPR035965">
    <property type="entry name" value="PAS-like_dom_sf"/>
</dbReference>
<feature type="domain" description="PAS" evidence="15">
    <location>
        <begin position="326"/>
        <end position="396"/>
    </location>
</feature>
<dbReference type="AlphaFoldDB" id="A0A5M4B3I7"/>
<organism evidence="17 18">
    <name type="scientific">Prolixibacter bellariivorans</name>
    <dbReference type="NCBI Taxonomy" id="314319"/>
    <lineage>
        <taxon>Bacteria</taxon>
        <taxon>Pseudomonadati</taxon>
        <taxon>Bacteroidota</taxon>
        <taxon>Bacteroidia</taxon>
        <taxon>Marinilabiliales</taxon>
        <taxon>Prolixibacteraceae</taxon>
        <taxon>Prolixibacter</taxon>
    </lineage>
</organism>
<dbReference type="InterPro" id="IPR003661">
    <property type="entry name" value="HisK_dim/P_dom"/>
</dbReference>
<dbReference type="PANTHER" id="PTHR43047">
    <property type="entry name" value="TWO-COMPONENT HISTIDINE PROTEIN KINASE"/>
    <property type="match status" value="1"/>
</dbReference>
<dbReference type="InterPro" id="IPR000700">
    <property type="entry name" value="PAS-assoc_C"/>
</dbReference>
<evidence type="ECO:0000256" key="11">
    <source>
        <dbReference type="PROSITE-ProRule" id="PRU00169"/>
    </source>
</evidence>
<feature type="transmembrane region" description="Helical" evidence="12">
    <location>
        <begin position="6"/>
        <end position="28"/>
    </location>
</feature>
<dbReference type="Proteomes" id="UP000391834">
    <property type="component" value="Unassembled WGS sequence"/>
</dbReference>
<evidence type="ECO:0000256" key="3">
    <source>
        <dbReference type="ARBA" id="ARBA00012438"/>
    </source>
</evidence>
<evidence type="ECO:0000256" key="9">
    <source>
        <dbReference type="ARBA" id="ARBA00022989"/>
    </source>
</evidence>
<keyword evidence="7 12" id="KW-0812">Transmembrane</keyword>
<evidence type="ECO:0000259" key="16">
    <source>
        <dbReference type="PROSITE" id="PS50113"/>
    </source>
</evidence>
<dbReference type="GO" id="GO:0005886">
    <property type="term" value="C:plasma membrane"/>
    <property type="evidence" value="ECO:0007669"/>
    <property type="project" value="UniProtKB-SubCell"/>
</dbReference>
<dbReference type="SMART" id="SM00388">
    <property type="entry name" value="HisKA"/>
    <property type="match status" value="1"/>
</dbReference>
<evidence type="ECO:0000256" key="10">
    <source>
        <dbReference type="ARBA" id="ARBA00023136"/>
    </source>
</evidence>
<dbReference type="InterPro" id="IPR013655">
    <property type="entry name" value="PAS_fold_3"/>
</dbReference>
<dbReference type="Pfam" id="PF00989">
    <property type="entry name" value="PAS"/>
    <property type="match status" value="1"/>
</dbReference>
<feature type="domain" description="PAS" evidence="15">
    <location>
        <begin position="202"/>
        <end position="272"/>
    </location>
</feature>
<dbReference type="SUPFAM" id="SSF55874">
    <property type="entry name" value="ATPase domain of HSP90 chaperone/DNA topoisomerase II/histidine kinase"/>
    <property type="match status" value="1"/>
</dbReference>
<dbReference type="Pfam" id="PF02518">
    <property type="entry name" value="HATPase_c"/>
    <property type="match status" value="1"/>
</dbReference>
<dbReference type="PROSITE" id="PS50112">
    <property type="entry name" value="PAS"/>
    <property type="match status" value="2"/>
</dbReference>
<dbReference type="RefSeq" id="WP_027585539.1">
    <property type="nucleotide sequence ID" value="NZ_BLAX01000001.1"/>
</dbReference>
<keyword evidence="9 12" id="KW-1133">Transmembrane helix</keyword>
<dbReference type="PROSITE" id="PS50113">
    <property type="entry name" value="PAC"/>
    <property type="match status" value="2"/>
</dbReference>
<feature type="domain" description="PAC" evidence="16">
    <location>
        <begin position="400"/>
        <end position="452"/>
    </location>
</feature>
<evidence type="ECO:0000256" key="2">
    <source>
        <dbReference type="ARBA" id="ARBA00004651"/>
    </source>
</evidence>
<dbReference type="CDD" id="cd17546">
    <property type="entry name" value="REC_hyHK_CKI1_RcsC-like"/>
    <property type="match status" value="1"/>
</dbReference>
<dbReference type="PROSITE" id="PS50109">
    <property type="entry name" value="HIS_KIN"/>
    <property type="match status" value="1"/>
</dbReference>
<sequence>MNNSIVVALLQNTAILLAFSMLYDYLWVGEENSKKLSDKLITGIILGAIGIILMLSQWTMKPGLVFDTRSVMLSISGVFFGLVPTVIAMLATGIFRILEGGEGMWMGIAVIITSGTVGILWRNLRPNWFCNNQLLELLALGVTVHLAMLGCSVLLPAEIRWHTLSEIALPLLTVYPIGNVLLGKLMLKQNQNWQTRNALHESEEKYRTLVEGAGDTIVILQDGLVRFANHMISSAFGYGRNEVLNQNFLEFIAPGERSRLEQYYIARTTGKDAPTNYETVIQHKDGRLITVELTASTLNYNGRLAHMMFVRDITERKEAKLRLENERQQLKTLFETIPDLIWLKHKDGRFISCNHEFERLLGVPVEDLIGKTDYDFFPTDLANFFREKDKATIEANEAQTNLEWVTYADDGHEALFETVKTPMYDSEGNLIGVLGVARNVTDFYRTQEALKESERKLKEAQTLAQIGHWDFILASQKMHFSEAIGNILEIESGNTEIPFDAFMKLVHPDDRNKVERSFASVKIGKKYSEVKFRLLLENDRIKHLEQRYVTEYNQEGKPVKRHGTLQDITREVQTGIELLQAKEKAEESDRLKSIFLANMSHEIRTPMNAIMGFSNLLSELEPDDPERDNFIEIIQNSSKRLLQIINDIVDISKIEAGQFRIYKVDCQPAKLLRNSYLTFEKSESIINNADLQFKLELPPDAEKVHLQTDAIRVQQVVDNLLSNALKFTLKGQITVGFNLKQTIDGEFVEFYVKDTGVGIPPEKAEVIFERFRQVDENRHHEGAGLGLSISKGIVELLGGSIWFTSHAGAGTTFSFTVPYQTIQHPLLQGEKTADSKGEFQDLSIIIAEDDRNSYMYLREILRNRVGEIKHASNGQVLMNMLEDNQPDLILLDIDMPVKSGYEFLQEIKGKGLTTRIIAQTAYAMLEERDLLLEAGCHGYIAKPVKKEELYQAIADVMGNYHP</sequence>
<dbReference type="Pfam" id="PF08447">
    <property type="entry name" value="PAS_3"/>
    <property type="match status" value="1"/>
</dbReference>
<proteinExistence type="predicted"/>
<comment type="subcellular location">
    <subcellularLocation>
        <location evidence="2">Cell membrane</location>
        <topology evidence="2">Multi-pass membrane protein</topology>
    </subcellularLocation>
</comment>
<dbReference type="Gene3D" id="3.30.450.20">
    <property type="entry name" value="PAS domain"/>
    <property type="match status" value="3"/>
</dbReference>
<feature type="modified residue" description="4-aspartylphosphate" evidence="11">
    <location>
        <position position="892"/>
    </location>
</feature>
<dbReference type="InterPro" id="IPR001789">
    <property type="entry name" value="Sig_transdc_resp-reg_receiver"/>
</dbReference>
<dbReference type="EC" id="2.7.13.3" evidence="3"/>
<evidence type="ECO:0000259" key="14">
    <source>
        <dbReference type="PROSITE" id="PS50110"/>
    </source>
</evidence>
<dbReference type="InterPro" id="IPR013656">
    <property type="entry name" value="PAS_4"/>
</dbReference>
<dbReference type="CDD" id="cd00082">
    <property type="entry name" value="HisKA"/>
    <property type="match status" value="1"/>
</dbReference>
<feature type="domain" description="Histidine kinase" evidence="13">
    <location>
        <begin position="598"/>
        <end position="821"/>
    </location>
</feature>
<dbReference type="CDD" id="cd16922">
    <property type="entry name" value="HATPase_EvgS-ArcB-TorS-like"/>
    <property type="match status" value="1"/>
</dbReference>
<dbReference type="SMART" id="SM00086">
    <property type="entry name" value="PAC"/>
    <property type="match status" value="3"/>
</dbReference>
<dbReference type="SUPFAM" id="SSF47384">
    <property type="entry name" value="Homodimeric domain of signal transducing histidine kinase"/>
    <property type="match status" value="1"/>
</dbReference>
<evidence type="ECO:0000256" key="4">
    <source>
        <dbReference type="ARBA" id="ARBA00022475"/>
    </source>
</evidence>
<keyword evidence="10 12" id="KW-0472">Membrane</keyword>
<dbReference type="InterPro" id="IPR001610">
    <property type="entry name" value="PAC"/>
</dbReference>